<evidence type="ECO:0000313" key="2">
    <source>
        <dbReference type="EMBL" id="EEN64614.1"/>
    </source>
</evidence>
<dbReference type="STRING" id="7739.C3Y581"/>
<accession>C3Y581</accession>
<dbReference type="AlphaFoldDB" id="C3Y581"/>
<dbReference type="PANTHER" id="PTHR42814">
    <property type="entry name" value="AMP-BINDING DOMAIN-CONTAINING PROTEIN"/>
    <property type="match status" value="1"/>
</dbReference>
<dbReference type="InterPro" id="IPR000873">
    <property type="entry name" value="AMP-dep_synth/lig_dom"/>
</dbReference>
<dbReference type="SUPFAM" id="SSF56801">
    <property type="entry name" value="Acetyl-CoA synthetase-like"/>
    <property type="match status" value="1"/>
</dbReference>
<feature type="domain" description="AMP-dependent synthetase/ligase" evidence="1">
    <location>
        <begin position="22"/>
        <end position="122"/>
    </location>
</feature>
<dbReference type="InterPro" id="IPR042099">
    <property type="entry name" value="ANL_N_sf"/>
</dbReference>
<dbReference type="Gene3D" id="3.40.50.12780">
    <property type="entry name" value="N-terminal domain of ligase-like"/>
    <property type="match status" value="1"/>
</dbReference>
<dbReference type="EMBL" id="GG666487">
    <property type="protein sequence ID" value="EEN64614.1"/>
    <property type="molecule type" value="Genomic_DNA"/>
</dbReference>
<evidence type="ECO:0000259" key="1">
    <source>
        <dbReference type="Pfam" id="PF00501"/>
    </source>
</evidence>
<dbReference type="eggNOG" id="KOG1177">
    <property type="taxonomic scope" value="Eukaryota"/>
</dbReference>
<reference evidence="2" key="1">
    <citation type="journal article" date="2008" name="Nature">
        <title>The amphioxus genome and the evolution of the chordate karyotype.</title>
        <authorList>
            <consortium name="US DOE Joint Genome Institute (JGI-PGF)"/>
            <person name="Putnam N.H."/>
            <person name="Butts T."/>
            <person name="Ferrier D.E.K."/>
            <person name="Furlong R.F."/>
            <person name="Hellsten U."/>
            <person name="Kawashima T."/>
            <person name="Robinson-Rechavi M."/>
            <person name="Shoguchi E."/>
            <person name="Terry A."/>
            <person name="Yu J.-K."/>
            <person name="Benito-Gutierrez E.L."/>
            <person name="Dubchak I."/>
            <person name="Garcia-Fernandez J."/>
            <person name="Gibson-Brown J.J."/>
            <person name="Grigoriev I.V."/>
            <person name="Horton A.C."/>
            <person name="de Jong P.J."/>
            <person name="Jurka J."/>
            <person name="Kapitonov V.V."/>
            <person name="Kohara Y."/>
            <person name="Kuroki Y."/>
            <person name="Lindquist E."/>
            <person name="Lucas S."/>
            <person name="Osoegawa K."/>
            <person name="Pennacchio L.A."/>
            <person name="Salamov A.A."/>
            <person name="Satou Y."/>
            <person name="Sauka-Spengler T."/>
            <person name="Schmutz J."/>
            <person name="Shin-I T."/>
            <person name="Toyoda A."/>
            <person name="Bronner-Fraser M."/>
            <person name="Fujiyama A."/>
            <person name="Holland L.Z."/>
            <person name="Holland P.W.H."/>
            <person name="Satoh N."/>
            <person name="Rokhsar D.S."/>
        </authorList>
    </citation>
    <scope>NUCLEOTIDE SEQUENCE [LARGE SCALE GENOMIC DNA]</scope>
    <source>
        <strain evidence="2">S238N-H82</strain>
        <tissue evidence="2">Testes</tissue>
    </source>
</reference>
<organism>
    <name type="scientific">Branchiostoma floridae</name>
    <name type="common">Florida lancelet</name>
    <name type="synonym">Amphioxus</name>
    <dbReference type="NCBI Taxonomy" id="7739"/>
    <lineage>
        <taxon>Eukaryota</taxon>
        <taxon>Metazoa</taxon>
        <taxon>Chordata</taxon>
        <taxon>Cephalochordata</taxon>
        <taxon>Leptocardii</taxon>
        <taxon>Amphioxiformes</taxon>
        <taxon>Branchiostomatidae</taxon>
        <taxon>Branchiostoma</taxon>
    </lineage>
</organism>
<dbReference type="InParanoid" id="C3Y581"/>
<name>C3Y581_BRAFL</name>
<gene>
    <name evidence="2" type="ORF">BRAFLDRAFT_96130</name>
</gene>
<protein>
    <recommendedName>
        <fullName evidence="1">AMP-dependent synthetase/ligase domain-containing protein</fullName>
    </recommendedName>
</protein>
<dbReference type="PANTHER" id="PTHR42814:SF3">
    <property type="entry name" value="BETA-N-ACETYLHEXOSAMINIDASE"/>
    <property type="match status" value="1"/>
</dbReference>
<proteinExistence type="predicted"/>
<dbReference type="Gene3D" id="3.40.50.980">
    <property type="match status" value="1"/>
</dbReference>
<sequence length="280" mass="31740">MSYLKSGCDEPLVDVTLGQLLDDATARWPGKEAYVFRKQGVRMTFADVKQEADRLAAGLMSIGVGRGDVVAWVISGRPEWGPLAFAIAKIGAVSLPLIPLYFWSSYDDTVSKVMAKTIVLKTAVIFTCTSSYDLLHNTKEAVIISKTPSTILKTYKAWEPMPPPGDVYRTLRATRTATMRFCWRLLRCETTTLMYVKTFHEFLHDPALNEYDLSFLEQVFHHLTNHSLIKMKVVDRHGQIVPLQHEGEVWVRGYSMFKCYRGDEEKTAEVKTADGWYKTG</sequence>
<dbReference type="Pfam" id="PF00501">
    <property type="entry name" value="AMP-binding"/>
    <property type="match status" value="1"/>
</dbReference>